<protein>
    <submittedName>
        <fullName evidence="1">Uncharacterized protein</fullName>
    </submittedName>
</protein>
<reference evidence="2" key="1">
    <citation type="journal article" date="2019" name="Int. J. Syst. Evol. Microbiol.">
        <title>The Global Catalogue of Microorganisms (GCM) 10K type strain sequencing project: providing services to taxonomists for standard genome sequencing and annotation.</title>
        <authorList>
            <consortium name="The Broad Institute Genomics Platform"/>
            <consortium name="The Broad Institute Genome Sequencing Center for Infectious Disease"/>
            <person name="Wu L."/>
            <person name="Ma J."/>
        </authorList>
    </citation>
    <scope>NUCLEOTIDE SEQUENCE [LARGE SCALE GENOMIC DNA]</scope>
    <source>
        <strain evidence="2">JCM 6921</strain>
    </source>
</reference>
<dbReference type="EMBL" id="BAAATJ010000038">
    <property type="protein sequence ID" value="GAA2416783.1"/>
    <property type="molecule type" value="Genomic_DNA"/>
</dbReference>
<sequence>MEAVPRATAADDHGPKPEAYAAAGVPACLVVDPYTARCRLCTRPGDGGDGSEPAVGFGEPVRIIGTSAEATIATDGFPRD</sequence>
<name>A0ABP5W0S8_9ACTN</name>
<dbReference type="RefSeq" id="WP_344633743.1">
    <property type="nucleotide sequence ID" value="NZ_BAAATJ010000038.1"/>
</dbReference>
<evidence type="ECO:0000313" key="1">
    <source>
        <dbReference type="EMBL" id="GAA2416783.1"/>
    </source>
</evidence>
<gene>
    <name evidence="1" type="ORF">GCM10010420_53810</name>
</gene>
<organism evidence="1 2">
    <name type="scientific">Streptomyces glaucosporus</name>
    <dbReference type="NCBI Taxonomy" id="284044"/>
    <lineage>
        <taxon>Bacteria</taxon>
        <taxon>Bacillati</taxon>
        <taxon>Actinomycetota</taxon>
        <taxon>Actinomycetes</taxon>
        <taxon>Kitasatosporales</taxon>
        <taxon>Streptomycetaceae</taxon>
        <taxon>Streptomyces</taxon>
    </lineage>
</organism>
<dbReference type="InterPro" id="IPR012296">
    <property type="entry name" value="Nuclease_put_TT1808"/>
</dbReference>
<proteinExistence type="predicted"/>
<keyword evidence="2" id="KW-1185">Reference proteome</keyword>
<evidence type="ECO:0000313" key="2">
    <source>
        <dbReference type="Proteomes" id="UP001500058"/>
    </source>
</evidence>
<comment type="caution">
    <text evidence="1">The sequence shown here is derived from an EMBL/GenBank/DDBJ whole genome shotgun (WGS) entry which is preliminary data.</text>
</comment>
<dbReference type="Gene3D" id="3.90.1570.10">
    <property type="entry name" value="tt1808, chain A"/>
    <property type="match status" value="1"/>
</dbReference>
<dbReference type="Proteomes" id="UP001500058">
    <property type="component" value="Unassembled WGS sequence"/>
</dbReference>
<accession>A0ABP5W0S8</accession>